<feature type="domain" description="Aminotransferase class I/classII large" evidence="6">
    <location>
        <begin position="44"/>
        <end position="378"/>
    </location>
</feature>
<evidence type="ECO:0000256" key="2">
    <source>
        <dbReference type="ARBA" id="ARBA00012224"/>
    </source>
</evidence>
<name>A0A0A7G031_9CLOT</name>
<evidence type="ECO:0000256" key="3">
    <source>
        <dbReference type="ARBA" id="ARBA00022898"/>
    </source>
</evidence>
<keyword evidence="3" id="KW-0663">Pyridoxal phosphate</keyword>
<comment type="similarity">
    <text evidence="5">Belongs to the class-II pyridoxal-phosphate-dependent aminotransferase family. MalY/PatB cystathionine beta-lyase subfamily.</text>
</comment>
<dbReference type="InterPro" id="IPR015424">
    <property type="entry name" value="PyrdxlP-dep_Trfase"/>
</dbReference>
<protein>
    <recommendedName>
        <fullName evidence="2">cysteine-S-conjugate beta-lyase</fullName>
        <ecNumber evidence="2">4.4.1.13</ecNumber>
    </recommendedName>
</protein>
<evidence type="ECO:0000259" key="6">
    <source>
        <dbReference type="Pfam" id="PF00155"/>
    </source>
</evidence>
<dbReference type="STRING" id="1561.NPD11_882"/>
<dbReference type="Pfam" id="PF00155">
    <property type="entry name" value="Aminotran_1_2"/>
    <property type="match status" value="1"/>
</dbReference>
<dbReference type="InterPro" id="IPR051798">
    <property type="entry name" value="Class-II_PLP-Dep_Aminotrans"/>
</dbReference>
<keyword evidence="8" id="KW-1185">Reference proteome</keyword>
<dbReference type="GO" id="GO:0047804">
    <property type="term" value="F:cysteine-S-conjugate beta-lyase activity"/>
    <property type="evidence" value="ECO:0007669"/>
    <property type="project" value="UniProtKB-EC"/>
</dbReference>
<proteinExistence type="inferred from homology"/>
<dbReference type="KEGG" id="cbv:U729_1004"/>
<dbReference type="Gene3D" id="3.90.1150.10">
    <property type="entry name" value="Aspartate Aminotransferase, domain 1"/>
    <property type="match status" value="1"/>
</dbReference>
<dbReference type="EC" id="4.4.1.13" evidence="2"/>
<dbReference type="InterPro" id="IPR015422">
    <property type="entry name" value="PyrdxlP-dep_Trfase_small"/>
</dbReference>
<dbReference type="Proteomes" id="UP000030635">
    <property type="component" value="Chromosome"/>
</dbReference>
<gene>
    <name evidence="7" type="ORF">U729_1004</name>
</gene>
<keyword evidence="7" id="KW-0808">Transferase</keyword>
<evidence type="ECO:0000256" key="5">
    <source>
        <dbReference type="ARBA" id="ARBA00037974"/>
    </source>
</evidence>
<evidence type="ECO:0000256" key="1">
    <source>
        <dbReference type="ARBA" id="ARBA00001933"/>
    </source>
</evidence>
<keyword evidence="7" id="KW-0032">Aminotransferase</keyword>
<dbReference type="AlphaFoldDB" id="A0A0A7G031"/>
<keyword evidence="4" id="KW-0456">Lyase</keyword>
<dbReference type="OrthoDB" id="9802872at2"/>
<dbReference type="InterPro" id="IPR004839">
    <property type="entry name" value="Aminotransferase_I/II_large"/>
</dbReference>
<dbReference type="SUPFAM" id="SSF53383">
    <property type="entry name" value="PLP-dependent transferases"/>
    <property type="match status" value="1"/>
</dbReference>
<evidence type="ECO:0000313" key="7">
    <source>
        <dbReference type="EMBL" id="AIY84535.1"/>
    </source>
</evidence>
<dbReference type="GO" id="GO:0008483">
    <property type="term" value="F:transaminase activity"/>
    <property type="evidence" value="ECO:0007669"/>
    <property type="project" value="UniProtKB-KW"/>
</dbReference>
<dbReference type="EMBL" id="CP006905">
    <property type="protein sequence ID" value="AIY84535.1"/>
    <property type="molecule type" value="Genomic_DNA"/>
</dbReference>
<dbReference type="HOGENOM" id="CLU_017584_15_0_9"/>
<dbReference type="InterPro" id="IPR015421">
    <property type="entry name" value="PyrdxlP-dep_Trfase_major"/>
</dbReference>
<organism evidence="7 8">
    <name type="scientific">Clostridium baratii str. Sullivan</name>
    <dbReference type="NCBI Taxonomy" id="1415775"/>
    <lineage>
        <taxon>Bacteria</taxon>
        <taxon>Bacillati</taxon>
        <taxon>Bacillota</taxon>
        <taxon>Clostridia</taxon>
        <taxon>Eubacteriales</taxon>
        <taxon>Clostridiaceae</taxon>
        <taxon>Clostridium</taxon>
    </lineage>
</organism>
<dbReference type="Gene3D" id="3.40.640.10">
    <property type="entry name" value="Type I PLP-dependent aspartate aminotransferase-like (Major domain)"/>
    <property type="match status" value="1"/>
</dbReference>
<dbReference type="RefSeq" id="WP_039312188.1">
    <property type="nucleotide sequence ID" value="NZ_CP006905.1"/>
</dbReference>
<dbReference type="CDD" id="cd00609">
    <property type="entry name" value="AAT_like"/>
    <property type="match status" value="1"/>
</dbReference>
<accession>A0A0A7G031</accession>
<evidence type="ECO:0000313" key="8">
    <source>
        <dbReference type="Proteomes" id="UP000030635"/>
    </source>
</evidence>
<dbReference type="PANTHER" id="PTHR43525">
    <property type="entry name" value="PROTEIN MALY"/>
    <property type="match status" value="1"/>
</dbReference>
<sequence>MYNFEDILDRKNNGSKKWSKEYIKKRFKLEDTEEIYPLFIADMDFKLPEEIIEPVLDNIKSGDFGYFDVKNSFYNSVKEWYKEQYKCDIKKEWIVPSIGALTSMNLIVENIFDINDKILIFTPVYGPFKDVIKNNNMTLVCHKLFIKDNRYYIDFEKLESQLEDVRGIILCNPHNPSGRCWSKEELERLLSLCNKKNITIISDEVHGDLTLKNNKFISLAKYLDNQKNIIVISSPNKTFNIAGLNISTFLCSSKILRENLEDEFNKRKMHVNRLGCDFSTICYKNGYKWVEALKANLTENMELAIDIIKNTDIEIIEPEAGYLLWVKLPHINNIDDFIIELANNKKVLLETGSRFIENYEGFLRINIATSKEILKEAMLRLVNFYNSYNSKKI</sequence>
<comment type="cofactor">
    <cofactor evidence="1">
        <name>pyridoxal 5'-phosphate</name>
        <dbReference type="ChEBI" id="CHEBI:597326"/>
    </cofactor>
</comment>
<evidence type="ECO:0000256" key="4">
    <source>
        <dbReference type="ARBA" id="ARBA00023239"/>
    </source>
</evidence>
<dbReference type="GO" id="GO:0030170">
    <property type="term" value="F:pyridoxal phosphate binding"/>
    <property type="evidence" value="ECO:0007669"/>
    <property type="project" value="InterPro"/>
</dbReference>
<dbReference type="PANTHER" id="PTHR43525:SF1">
    <property type="entry name" value="PROTEIN MALY"/>
    <property type="match status" value="1"/>
</dbReference>
<reference evidence="7 8" key="1">
    <citation type="journal article" date="2015" name="Infect. Genet. Evol.">
        <title>Genomic sequences of six botulinum neurotoxin-producing strains representing three clostridial species illustrate the mobility and diversity of botulinum neurotoxin genes.</title>
        <authorList>
            <person name="Smith T.J."/>
            <person name="Hill K.K."/>
            <person name="Xie G."/>
            <person name="Foley B.T."/>
            <person name="Williamson C.H."/>
            <person name="Foster J.T."/>
            <person name="Johnson S.L."/>
            <person name="Chertkov O."/>
            <person name="Teshima H."/>
            <person name="Gibbons H.S."/>
            <person name="Johnsky L.A."/>
            <person name="Karavis M.A."/>
            <person name="Smith L.A."/>
        </authorList>
    </citation>
    <scope>NUCLEOTIDE SEQUENCE [LARGE SCALE GENOMIC DNA]</scope>
    <source>
        <strain evidence="7">Sullivan</strain>
    </source>
</reference>
<dbReference type="eggNOG" id="COG1168">
    <property type="taxonomic scope" value="Bacteria"/>
</dbReference>